<organism evidence="1 2">
    <name type="scientific">Pogonomyrmex barbatus</name>
    <name type="common">red harvester ant</name>
    <dbReference type="NCBI Taxonomy" id="144034"/>
    <lineage>
        <taxon>Eukaryota</taxon>
        <taxon>Metazoa</taxon>
        <taxon>Ecdysozoa</taxon>
        <taxon>Arthropoda</taxon>
        <taxon>Hexapoda</taxon>
        <taxon>Insecta</taxon>
        <taxon>Pterygota</taxon>
        <taxon>Neoptera</taxon>
        <taxon>Endopterygota</taxon>
        <taxon>Hymenoptera</taxon>
        <taxon>Apocrita</taxon>
        <taxon>Aculeata</taxon>
        <taxon>Formicoidea</taxon>
        <taxon>Formicidae</taxon>
        <taxon>Myrmicinae</taxon>
        <taxon>Pogonomyrmex</taxon>
    </lineage>
</organism>
<dbReference type="Proteomes" id="UP000504615">
    <property type="component" value="Unplaced"/>
</dbReference>
<dbReference type="RefSeq" id="XP_011630428.1">
    <property type="nucleotide sequence ID" value="XM_011632126.1"/>
</dbReference>
<protein>
    <submittedName>
        <fullName evidence="2">Allantoinase, mitochondrial-like</fullName>
    </submittedName>
</protein>
<dbReference type="GO" id="GO:0005737">
    <property type="term" value="C:cytoplasm"/>
    <property type="evidence" value="ECO:0007669"/>
    <property type="project" value="TreeGrafter"/>
</dbReference>
<proteinExistence type="predicted"/>
<sequence length="157" mass="17460">MFRSRLGILEAGGWATRTDSEHATTSQYLYKVKKCYIKLLSFRCHIVHLSSAECLALINDAKARGASLTVETCYHYLTLAAEEIPPGSTEFKCCPPIRRKNNQEKLWSGLKNKTLDMIVSDHSPCVPELKTCGNFLTAWGGISSLQFGACLCKNLVE</sequence>
<dbReference type="InterPro" id="IPR032466">
    <property type="entry name" value="Metal_Hydrolase"/>
</dbReference>
<dbReference type="SUPFAM" id="SSF51556">
    <property type="entry name" value="Metallo-dependent hydrolases"/>
    <property type="match status" value="1"/>
</dbReference>
<evidence type="ECO:0000313" key="2">
    <source>
        <dbReference type="RefSeq" id="XP_011630428.1"/>
    </source>
</evidence>
<reference evidence="2" key="1">
    <citation type="submission" date="2025-08" db="UniProtKB">
        <authorList>
            <consortium name="RefSeq"/>
        </authorList>
    </citation>
    <scope>IDENTIFICATION</scope>
</reference>
<dbReference type="AlphaFoldDB" id="A0A6I9VUJ3"/>
<feature type="non-terminal residue" evidence="2">
    <location>
        <position position="157"/>
    </location>
</feature>
<dbReference type="PANTHER" id="PTHR43668:SF2">
    <property type="entry name" value="ALLANTOINASE"/>
    <property type="match status" value="1"/>
</dbReference>
<accession>A0A6I9VUJ3</accession>
<dbReference type="GeneID" id="105422651"/>
<dbReference type="OrthoDB" id="1924787at2759"/>
<name>A0A6I9VUJ3_9HYME</name>
<dbReference type="KEGG" id="pbar:105422651"/>
<dbReference type="Gene3D" id="3.20.20.140">
    <property type="entry name" value="Metal-dependent hydrolases"/>
    <property type="match status" value="1"/>
</dbReference>
<gene>
    <name evidence="2" type="primary">LOC105422651</name>
</gene>
<dbReference type="GO" id="GO:0006145">
    <property type="term" value="P:purine nucleobase catabolic process"/>
    <property type="evidence" value="ECO:0007669"/>
    <property type="project" value="TreeGrafter"/>
</dbReference>
<dbReference type="GO" id="GO:0004038">
    <property type="term" value="F:allantoinase activity"/>
    <property type="evidence" value="ECO:0007669"/>
    <property type="project" value="TreeGrafter"/>
</dbReference>
<dbReference type="InterPro" id="IPR050138">
    <property type="entry name" value="DHOase/Allantoinase_Hydrolase"/>
</dbReference>
<dbReference type="PANTHER" id="PTHR43668">
    <property type="entry name" value="ALLANTOINASE"/>
    <property type="match status" value="1"/>
</dbReference>
<evidence type="ECO:0000313" key="1">
    <source>
        <dbReference type="Proteomes" id="UP000504615"/>
    </source>
</evidence>
<keyword evidence="1" id="KW-1185">Reference proteome</keyword>